<dbReference type="InterPro" id="IPR050815">
    <property type="entry name" value="TF_fung"/>
</dbReference>
<feature type="region of interest" description="Disordered" evidence="6">
    <location>
        <begin position="1"/>
        <end position="56"/>
    </location>
</feature>
<dbReference type="RefSeq" id="XP_064656568.1">
    <property type="nucleotide sequence ID" value="XM_064805463.1"/>
</dbReference>
<dbReference type="GO" id="GO:0008270">
    <property type="term" value="F:zinc ion binding"/>
    <property type="evidence" value="ECO:0007669"/>
    <property type="project" value="InterPro"/>
</dbReference>
<dbReference type="GeneID" id="89929564"/>
<gene>
    <name evidence="8" type="ORF">LTR77_008230</name>
</gene>
<dbReference type="CDD" id="cd12148">
    <property type="entry name" value="fungal_TF_MHR"/>
    <property type="match status" value="1"/>
</dbReference>
<keyword evidence="2" id="KW-0479">Metal-binding</keyword>
<dbReference type="PANTHER" id="PTHR47338">
    <property type="entry name" value="ZN(II)2CYS6 TRANSCRIPTION FACTOR (EUROFUNG)-RELATED"/>
    <property type="match status" value="1"/>
</dbReference>
<dbReference type="EMBL" id="JAVRRT010000013">
    <property type="protein sequence ID" value="KAK5166686.1"/>
    <property type="molecule type" value="Genomic_DNA"/>
</dbReference>
<dbReference type="AlphaFoldDB" id="A0AAV9P611"/>
<dbReference type="GO" id="GO:0006351">
    <property type="term" value="P:DNA-templated transcription"/>
    <property type="evidence" value="ECO:0007669"/>
    <property type="project" value="InterPro"/>
</dbReference>
<evidence type="ECO:0000256" key="6">
    <source>
        <dbReference type="SAM" id="MobiDB-lite"/>
    </source>
</evidence>
<evidence type="ECO:0000256" key="4">
    <source>
        <dbReference type="ARBA" id="ARBA00023163"/>
    </source>
</evidence>
<dbReference type="InterPro" id="IPR007219">
    <property type="entry name" value="XnlR_reg_dom"/>
</dbReference>
<evidence type="ECO:0000256" key="3">
    <source>
        <dbReference type="ARBA" id="ARBA00023015"/>
    </source>
</evidence>
<keyword evidence="9" id="KW-1185">Reference proteome</keyword>
<evidence type="ECO:0000256" key="5">
    <source>
        <dbReference type="ARBA" id="ARBA00023242"/>
    </source>
</evidence>
<reference evidence="8 9" key="1">
    <citation type="submission" date="2023-08" db="EMBL/GenBank/DDBJ databases">
        <title>Black Yeasts Isolated from many extreme environments.</title>
        <authorList>
            <person name="Coleine C."/>
            <person name="Stajich J.E."/>
            <person name="Selbmann L."/>
        </authorList>
    </citation>
    <scope>NUCLEOTIDE SEQUENCE [LARGE SCALE GENOMIC DNA]</scope>
    <source>
        <strain evidence="8 9">CCFEE 5935</strain>
    </source>
</reference>
<comment type="caution">
    <text evidence="8">The sequence shown here is derived from an EMBL/GenBank/DDBJ whole genome shotgun (WGS) entry which is preliminary data.</text>
</comment>
<accession>A0AAV9P611</accession>
<protein>
    <recommendedName>
        <fullName evidence="7">Xylanolytic transcriptional activator regulatory domain-containing protein</fullName>
    </recommendedName>
</protein>
<feature type="domain" description="Xylanolytic transcriptional activator regulatory" evidence="7">
    <location>
        <begin position="174"/>
        <end position="245"/>
    </location>
</feature>
<organism evidence="8 9">
    <name type="scientific">Saxophila tyrrhenica</name>
    <dbReference type="NCBI Taxonomy" id="1690608"/>
    <lineage>
        <taxon>Eukaryota</taxon>
        <taxon>Fungi</taxon>
        <taxon>Dikarya</taxon>
        <taxon>Ascomycota</taxon>
        <taxon>Pezizomycotina</taxon>
        <taxon>Dothideomycetes</taxon>
        <taxon>Dothideomycetidae</taxon>
        <taxon>Mycosphaerellales</taxon>
        <taxon>Extremaceae</taxon>
        <taxon>Saxophila</taxon>
    </lineage>
</organism>
<feature type="compositionally biased region" description="Acidic residues" evidence="6">
    <location>
        <begin position="1"/>
        <end position="10"/>
    </location>
</feature>
<dbReference type="PANTHER" id="PTHR47338:SF7">
    <property type="entry name" value="ZN(II)2CYS6 TRANSCRIPTION FACTOR (EUROFUNG)"/>
    <property type="match status" value="1"/>
</dbReference>
<dbReference type="GO" id="GO:0003677">
    <property type="term" value="F:DNA binding"/>
    <property type="evidence" value="ECO:0007669"/>
    <property type="project" value="InterPro"/>
</dbReference>
<evidence type="ECO:0000313" key="9">
    <source>
        <dbReference type="Proteomes" id="UP001337655"/>
    </source>
</evidence>
<keyword evidence="3" id="KW-0805">Transcription regulation</keyword>
<proteinExistence type="predicted"/>
<keyword evidence="5" id="KW-0539">Nucleus</keyword>
<feature type="region of interest" description="Disordered" evidence="6">
    <location>
        <begin position="482"/>
        <end position="502"/>
    </location>
</feature>
<name>A0AAV9P611_9PEZI</name>
<keyword evidence="4" id="KW-0804">Transcription</keyword>
<dbReference type="Proteomes" id="UP001337655">
    <property type="component" value="Unassembled WGS sequence"/>
</dbReference>
<evidence type="ECO:0000259" key="7">
    <source>
        <dbReference type="SMART" id="SM00906"/>
    </source>
</evidence>
<dbReference type="GO" id="GO:0000981">
    <property type="term" value="F:DNA-binding transcription factor activity, RNA polymerase II-specific"/>
    <property type="evidence" value="ECO:0007669"/>
    <property type="project" value="InterPro"/>
</dbReference>
<evidence type="ECO:0000256" key="2">
    <source>
        <dbReference type="ARBA" id="ARBA00022723"/>
    </source>
</evidence>
<sequence>MSGLPLDEDQVLCYPSTSRQRHGGSKPPESSSTDATGNEPEYSVAEDDEGLPYSEQYPTSHATCNVHDEPNAQTVAELQFEYFHHLAALPSYSFLHADTVVRRLNEKSLSEPLKLALCAIAALLLGHQHLPATAWVDRAEKALFDVLDRPSVFHLQALLLIIQYRAAAGYFARAFMLAGLAARAAAALRLHYEHSELSSVAQESRRRTFWALYLLEDLFSVGIAEYELCRPETIHLRLPNTDDSEAQGRTPAFLNSDEACETGGLGSHAAVLKLTSIRRSIMKVTRRILSNEQIFRHLLRDVNRHQTDLENIRKRLEPHNRYPPSDFRGFEWRPIYLMLHVSWHQCHCDLYRMFLPNYLQASPSSVLEGVSSEEQTRLGRAALKHAEEIAHIIGEFCRYAEDLRILELDTAVCAYHGARLILFGAFRLTDSSVGVMEKQRAISTAKLCLDFISRFFANTMASRPIRDDLTRLIRLQESLLASPSEGSPVSPDEAPTTSPGVSTFANARQKLSVHSLLLQSDFVDDSGDIAPSATEQPPRFIGSNTLPPATEHVQQGQSTVDSLAPDLLYPLFDGIDPFGISYWENAGLSQIGYDSAFAMPTFADGS</sequence>
<evidence type="ECO:0000256" key="1">
    <source>
        <dbReference type="ARBA" id="ARBA00004123"/>
    </source>
</evidence>
<evidence type="ECO:0000313" key="8">
    <source>
        <dbReference type="EMBL" id="KAK5166686.1"/>
    </source>
</evidence>
<dbReference type="GO" id="GO:0005634">
    <property type="term" value="C:nucleus"/>
    <property type="evidence" value="ECO:0007669"/>
    <property type="project" value="UniProtKB-SubCell"/>
</dbReference>
<dbReference type="SMART" id="SM00906">
    <property type="entry name" value="Fungal_trans"/>
    <property type="match status" value="1"/>
</dbReference>
<dbReference type="Pfam" id="PF04082">
    <property type="entry name" value="Fungal_trans"/>
    <property type="match status" value="1"/>
</dbReference>
<comment type="subcellular location">
    <subcellularLocation>
        <location evidence="1">Nucleus</location>
    </subcellularLocation>
</comment>